<accession>A0ACC3YU50</accession>
<proteinExistence type="predicted"/>
<evidence type="ECO:0000313" key="2">
    <source>
        <dbReference type="Proteomes" id="UP000805649"/>
    </source>
</evidence>
<reference evidence="1 2" key="1">
    <citation type="journal article" date="2020" name="Phytopathology">
        <title>Genome Sequence Resources of Colletotrichum truncatum, C. plurivorum, C. musicola, and C. sojae: Four Species Pathogenic to Soybean (Glycine max).</title>
        <authorList>
            <person name="Rogerio F."/>
            <person name="Boufleur T.R."/>
            <person name="Ciampi-Guillardi M."/>
            <person name="Sukno S.A."/>
            <person name="Thon M.R."/>
            <person name="Massola Junior N.S."/>
            <person name="Baroncelli R."/>
        </authorList>
    </citation>
    <scope>NUCLEOTIDE SEQUENCE [LARGE SCALE GENOMIC DNA]</scope>
    <source>
        <strain evidence="1 2">CMES1059</strain>
    </source>
</reference>
<comment type="caution">
    <text evidence="1">The sequence shown here is derived from an EMBL/GenBank/DDBJ whole genome shotgun (WGS) entry which is preliminary data.</text>
</comment>
<keyword evidence="2" id="KW-1185">Reference proteome</keyword>
<gene>
    <name evidence="1" type="ORF">CTRU02_210040</name>
</gene>
<organism evidence="1 2">
    <name type="scientific">Colletotrichum truncatum</name>
    <name type="common">Anthracnose fungus</name>
    <name type="synonym">Colletotrichum capsici</name>
    <dbReference type="NCBI Taxonomy" id="5467"/>
    <lineage>
        <taxon>Eukaryota</taxon>
        <taxon>Fungi</taxon>
        <taxon>Dikarya</taxon>
        <taxon>Ascomycota</taxon>
        <taxon>Pezizomycotina</taxon>
        <taxon>Sordariomycetes</taxon>
        <taxon>Hypocreomycetidae</taxon>
        <taxon>Glomerellales</taxon>
        <taxon>Glomerellaceae</taxon>
        <taxon>Colletotrichum</taxon>
        <taxon>Colletotrichum truncatum species complex</taxon>
    </lineage>
</organism>
<name>A0ACC3YU50_COLTU</name>
<protein>
    <submittedName>
        <fullName evidence="1">Alpha-glucanase</fullName>
    </submittedName>
</protein>
<dbReference type="Proteomes" id="UP000805649">
    <property type="component" value="Unassembled WGS sequence"/>
</dbReference>
<sequence>MESIGAKTLEEDKKRLILEILSIVLAVIPFIGKARGALFGGVAMISRIASLVDVTGSAGFTAYDTVKDPKSAPFATLGLFVGAFGSDVRSRKEAFSEAAKAHKGLPASDLVKFGDDFVRATPRCRKLSTPV</sequence>
<dbReference type="EMBL" id="VUJX02000006">
    <property type="protein sequence ID" value="KAL0935449.1"/>
    <property type="molecule type" value="Genomic_DNA"/>
</dbReference>
<evidence type="ECO:0000313" key="1">
    <source>
        <dbReference type="EMBL" id="KAL0935449.1"/>
    </source>
</evidence>